<name>A0ABV6V2W7_9ACTN</name>
<dbReference type="Proteomes" id="UP001592582">
    <property type="component" value="Unassembled WGS sequence"/>
</dbReference>
<comment type="caution">
    <text evidence="1">The sequence shown here is derived from an EMBL/GenBank/DDBJ whole genome shotgun (WGS) entry which is preliminary data.</text>
</comment>
<dbReference type="Pfam" id="PF14542">
    <property type="entry name" value="Acetyltransf_CG"/>
    <property type="match status" value="1"/>
</dbReference>
<dbReference type="Gene3D" id="3.40.630.30">
    <property type="match status" value="1"/>
</dbReference>
<dbReference type="SUPFAM" id="SSF55729">
    <property type="entry name" value="Acyl-CoA N-acyltransferases (Nat)"/>
    <property type="match status" value="1"/>
</dbReference>
<dbReference type="InterPro" id="IPR016181">
    <property type="entry name" value="Acyl_CoA_acyltransferase"/>
</dbReference>
<protein>
    <submittedName>
        <fullName evidence="1">GNAT family N-acetyltransferase</fullName>
        <ecNumber evidence="1">2.3.1.-</ecNumber>
    </submittedName>
</protein>
<evidence type="ECO:0000313" key="1">
    <source>
        <dbReference type="EMBL" id="MFC1408063.1"/>
    </source>
</evidence>
<sequence length="121" mass="13237">MDSVEKDGTRLQDDGRSLLEVLIDGRQAGRIDYFLLDGEGDSPAARVGVHTVVDPSHEGQGIGGRLAVEFYRAVAAEGRPVVPLCPYLKHWADTHPDQAPAADPELVQRAKSYMETHSSLW</sequence>
<dbReference type="GO" id="GO:0016746">
    <property type="term" value="F:acyltransferase activity"/>
    <property type="evidence" value="ECO:0007669"/>
    <property type="project" value="UniProtKB-KW"/>
</dbReference>
<keyword evidence="1" id="KW-0012">Acyltransferase</keyword>
<evidence type="ECO:0000313" key="2">
    <source>
        <dbReference type="Proteomes" id="UP001592582"/>
    </source>
</evidence>
<dbReference type="InterPro" id="IPR031165">
    <property type="entry name" value="GNAT_YJDJ"/>
</dbReference>
<gene>
    <name evidence="1" type="ORF">ACEZDG_02075</name>
</gene>
<organism evidence="1 2">
    <name type="scientific">Streptacidiphilus alkalitolerans</name>
    <dbReference type="NCBI Taxonomy" id="3342712"/>
    <lineage>
        <taxon>Bacteria</taxon>
        <taxon>Bacillati</taxon>
        <taxon>Actinomycetota</taxon>
        <taxon>Actinomycetes</taxon>
        <taxon>Kitasatosporales</taxon>
        <taxon>Streptomycetaceae</taxon>
        <taxon>Streptacidiphilus</taxon>
    </lineage>
</organism>
<dbReference type="EMBL" id="JBHEZX010000001">
    <property type="protein sequence ID" value="MFC1408063.1"/>
    <property type="molecule type" value="Genomic_DNA"/>
</dbReference>
<keyword evidence="1" id="KW-0808">Transferase</keyword>
<proteinExistence type="predicted"/>
<reference evidence="1 2" key="1">
    <citation type="submission" date="2024-09" db="EMBL/GenBank/DDBJ databases">
        <authorList>
            <person name="Lee S.D."/>
        </authorList>
    </citation>
    <scope>NUCLEOTIDE SEQUENCE [LARGE SCALE GENOMIC DNA]</scope>
    <source>
        <strain evidence="1 2">N1-1</strain>
    </source>
</reference>
<dbReference type="EC" id="2.3.1.-" evidence="1"/>
<dbReference type="PROSITE" id="PS51729">
    <property type="entry name" value="GNAT_YJDJ"/>
    <property type="match status" value="1"/>
</dbReference>
<accession>A0ABV6V2W7</accession>
<keyword evidence="2" id="KW-1185">Reference proteome</keyword>